<reference evidence="1 2" key="1">
    <citation type="submission" date="2022-02" db="EMBL/GenBank/DDBJ databases">
        <title>Shinella B3.7 sp. nov., isolated from Sediment (Zhairuo Island).</title>
        <authorList>
            <person name="Chen G."/>
        </authorList>
    </citation>
    <scope>NUCLEOTIDE SEQUENCE [LARGE SCALE GENOMIC DNA]</scope>
    <source>
        <strain evidence="1 2">B3.7</strain>
        <plasmid evidence="1">unnamed</plasmid>
    </source>
</reference>
<gene>
    <name evidence="1" type="ORF">MKI86_19880</name>
</gene>
<evidence type="ECO:0000313" key="2">
    <source>
        <dbReference type="Proteomes" id="UP001201844"/>
    </source>
</evidence>
<accession>A0ABT0CSP6</accession>
<sequence length="77" mass="8257">MPTVGDLIGVWEGLCDGLRIATTTVPCDDIDLGCWTSQTSAVACSMSGSNAIALRRSRSQMMGKRPVKLPLRFPTNT</sequence>
<keyword evidence="2" id="KW-1185">Reference proteome</keyword>
<evidence type="ECO:0000313" key="1">
    <source>
        <dbReference type="EMBL" id="MCJ8151404.1"/>
    </source>
</evidence>
<proteinExistence type="predicted"/>
<keyword evidence="1" id="KW-0614">Plasmid</keyword>
<protein>
    <submittedName>
        <fullName evidence="1">Uncharacterized protein</fullName>
    </submittedName>
</protein>
<comment type="caution">
    <text evidence="1">The sequence shown here is derived from an EMBL/GenBank/DDBJ whole genome shotgun (WGS) entry which is preliminary data.</text>
</comment>
<geneLocation type="plasmid" evidence="1">
    <name>unnamed</name>
</geneLocation>
<dbReference type="EMBL" id="JAKVIN010000009">
    <property type="protein sequence ID" value="MCJ8151404.1"/>
    <property type="molecule type" value="Genomic_DNA"/>
</dbReference>
<organism evidence="1 2">
    <name type="scientific">Shinella sedimenti</name>
    <dbReference type="NCBI Taxonomy" id="2919913"/>
    <lineage>
        <taxon>Bacteria</taxon>
        <taxon>Pseudomonadati</taxon>
        <taxon>Pseudomonadota</taxon>
        <taxon>Alphaproteobacteria</taxon>
        <taxon>Hyphomicrobiales</taxon>
        <taxon>Rhizobiaceae</taxon>
        <taxon>Shinella</taxon>
    </lineage>
</organism>
<name>A0ABT0CSP6_9HYPH</name>
<dbReference type="Proteomes" id="UP001201844">
    <property type="component" value="Unassembled WGS sequence"/>
</dbReference>